<feature type="compositionally biased region" description="Low complexity" evidence="1">
    <location>
        <begin position="67"/>
        <end position="84"/>
    </location>
</feature>
<reference evidence="2 3" key="1">
    <citation type="submission" date="2015-05" db="EMBL/GenBank/DDBJ databases">
        <title>Distinctive expansion of gene families associated with plant cell wall degradation and secondary metabolism in the genomes of grapevine trunk pathogens.</title>
        <authorList>
            <person name="Lawrence D.P."/>
            <person name="Travadon R."/>
            <person name="Rolshausen P.E."/>
            <person name="Baumgartner K."/>
        </authorList>
    </citation>
    <scope>NUCLEOTIDE SEQUENCE [LARGE SCALE GENOMIC DNA]</scope>
    <source>
        <strain evidence="2">UCRPC4</strain>
    </source>
</reference>
<accession>A0A0G2GZ93</accession>
<dbReference type="AlphaFoldDB" id="A0A0G2GZ93"/>
<evidence type="ECO:0000256" key="1">
    <source>
        <dbReference type="SAM" id="MobiDB-lite"/>
    </source>
</evidence>
<dbReference type="Proteomes" id="UP000053317">
    <property type="component" value="Unassembled WGS sequence"/>
</dbReference>
<evidence type="ECO:0000313" key="2">
    <source>
        <dbReference type="EMBL" id="KKY28448.1"/>
    </source>
</evidence>
<reference evidence="2 3" key="2">
    <citation type="submission" date="2015-05" db="EMBL/GenBank/DDBJ databases">
        <authorList>
            <person name="Morales-Cruz A."/>
            <person name="Amrine K.C."/>
            <person name="Cantu D."/>
        </authorList>
    </citation>
    <scope>NUCLEOTIDE SEQUENCE [LARGE SCALE GENOMIC DNA]</scope>
    <source>
        <strain evidence="2">UCRPC4</strain>
    </source>
</reference>
<feature type="region of interest" description="Disordered" evidence="1">
    <location>
        <begin position="57"/>
        <end position="209"/>
    </location>
</feature>
<organism evidence="2 3">
    <name type="scientific">Phaeomoniella chlamydospora</name>
    <name type="common">Phaeoacremonium chlamydosporum</name>
    <dbReference type="NCBI Taxonomy" id="158046"/>
    <lineage>
        <taxon>Eukaryota</taxon>
        <taxon>Fungi</taxon>
        <taxon>Dikarya</taxon>
        <taxon>Ascomycota</taxon>
        <taxon>Pezizomycotina</taxon>
        <taxon>Eurotiomycetes</taxon>
        <taxon>Chaetothyriomycetidae</taxon>
        <taxon>Phaeomoniellales</taxon>
        <taxon>Phaeomoniellaceae</taxon>
        <taxon>Phaeomoniella</taxon>
    </lineage>
</organism>
<keyword evidence="3" id="KW-1185">Reference proteome</keyword>
<feature type="compositionally biased region" description="Basic and acidic residues" evidence="1">
    <location>
        <begin position="198"/>
        <end position="209"/>
    </location>
</feature>
<protein>
    <submittedName>
        <fullName evidence="2">Uncharacterized protein</fullName>
    </submittedName>
</protein>
<gene>
    <name evidence="2" type="ORF">UCRPC4_g00616</name>
</gene>
<sequence>MPFSWTVDAERQMLFLVIGNMASNPSRETFQKVADTLGGGLNCSAVSQKFYKLKKESEKITNEANNGSAGESSTAAAAASSQPATPGPSTPIKTPTTGRGRGRKRKSDAAETTTPGAEGGDTPASTPAKKARGRKKGTAVANGSAKKSAVTVKEEDNDLREGENGALGGAVGATTGVKVKTEKTEDDGTENGDGDVSGEGHGEMVPDSI</sequence>
<dbReference type="OrthoDB" id="4160433at2759"/>
<feature type="compositionally biased region" description="Acidic residues" evidence="1">
    <location>
        <begin position="184"/>
        <end position="193"/>
    </location>
</feature>
<comment type="caution">
    <text evidence="2">The sequence shown here is derived from an EMBL/GenBank/DDBJ whole genome shotgun (WGS) entry which is preliminary data.</text>
</comment>
<name>A0A0G2GZ93_PHACM</name>
<dbReference type="EMBL" id="LCWF01000013">
    <property type="protein sequence ID" value="KKY28448.1"/>
    <property type="molecule type" value="Genomic_DNA"/>
</dbReference>
<evidence type="ECO:0000313" key="3">
    <source>
        <dbReference type="Proteomes" id="UP000053317"/>
    </source>
</evidence>
<proteinExistence type="predicted"/>